<evidence type="ECO:0000313" key="2">
    <source>
        <dbReference type="Proteomes" id="UP000790709"/>
    </source>
</evidence>
<accession>A0ACB8B7M4</accession>
<dbReference type="Proteomes" id="UP000790709">
    <property type="component" value="Unassembled WGS sequence"/>
</dbReference>
<name>A0ACB8B7M4_9AGAM</name>
<gene>
    <name evidence="1" type="ORF">BV22DRAFT_1038907</name>
</gene>
<dbReference type="EMBL" id="MU266537">
    <property type="protein sequence ID" value="KAH7921196.1"/>
    <property type="molecule type" value="Genomic_DNA"/>
</dbReference>
<proteinExistence type="predicted"/>
<reference evidence="1" key="1">
    <citation type="journal article" date="2021" name="New Phytol.">
        <title>Evolutionary innovations through gain and loss of genes in the ectomycorrhizal Boletales.</title>
        <authorList>
            <person name="Wu G."/>
            <person name="Miyauchi S."/>
            <person name="Morin E."/>
            <person name="Kuo A."/>
            <person name="Drula E."/>
            <person name="Varga T."/>
            <person name="Kohler A."/>
            <person name="Feng B."/>
            <person name="Cao Y."/>
            <person name="Lipzen A."/>
            <person name="Daum C."/>
            <person name="Hundley H."/>
            <person name="Pangilinan J."/>
            <person name="Johnson J."/>
            <person name="Barry K."/>
            <person name="LaButti K."/>
            <person name="Ng V."/>
            <person name="Ahrendt S."/>
            <person name="Min B."/>
            <person name="Choi I.G."/>
            <person name="Park H."/>
            <person name="Plett J.M."/>
            <person name="Magnuson J."/>
            <person name="Spatafora J.W."/>
            <person name="Nagy L.G."/>
            <person name="Henrissat B."/>
            <person name="Grigoriev I.V."/>
            <person name="Yang Z.L."/>
            <person name="Xu J."/>
            <person name="Martin F.M."/>
        </authorList>
    </citation>
    <scope>NUCLEOTIDE SEQUENCE</scope>
    <source>
        <strain evidence="1">KUC20120723A-06</strain>
    </source>
</reference>
<keyword evidence="2" id="KW-1185">Reference proteome</keyword>
<sequence>MSAPTQSALILGATGATGKHLLAQLLASPHFSRVGEYGRRVSSLEGRESEPARGKLEQKVINFENLGESGMKEGKWDVVFVTLGTTKASAGSAAAFEKIDREYVVNAAKEAKTDDPEHKQRIVYLSSSGANASSPFLYLRSKGLTEAALARLGYADTIVFRPGLFKGTERPGGRAAETVLGYITGAMSYFSPNVEIEVPLLAKSILNAGRLGTPSLPNSIGTTKAGTDNAWYTVIGNRGASVLGREE</sequence>
<comment type="caution">
    <text evidence="1">The sequence shown here is derived from an EMBL/GenBank/DDBJ whole genome shotgun (WGS) entry which is preliminary data.</text>
</comment>
<organism evidence="1 2">
    <name type="scientific">Leucogyrophana mollusca</name>
    <dbReference type="NCBI Taxonomy" id="85980"/>
    <lineage>
        <taxon>Eukaryota</taxon>
        <taxon>Fungi</taxon>
        <taxon>Dikarya</taxon>
        <taxon>Basidiomycota</taxon>
        <taxon>Agaricomycotina</taxon>
        <taxon>Agaricomycetes</taxon>
        <taxon>Agaricomycetidae</taxon>
        <taxon>Boletales</taxon>
        <taxon>Boletales incertae sedis</taxon>
        <taxon>Leucogyrophana</taxon>
    </lineage>
</organism>
<evidence type="ECO:0000313" key="1">
    <source>
        <dbReference type="EMBL" id="KAH7921196.1"/>
    </source>
</evidence>
<protein>
    <submittedName>
        <fullName evidence="1">Uncharacterized protein</fullName>
    </submittedName>
</protein>